<feature type="compositionally biased region" description="Basic and acidic residues" evidence="1">
    <location>
        <begin position="18"/>
        <end position="31"/>
    </location>
</feature>
<evidence type="ECO:0000313" key="2">
    <source>
        <dbReference type="EMBL" id="GBL80721.1"/>
    </source>
</evidence>
<keyword evidence="3" id="KW-1185">Reference proteome</keyword>
<gene>
    <name evidence="2" type="ORF">AVEN_225359_1</name>
</gene>
<reference evidence="2 3" key="1">
    <citation type="journal article" date="2019" name="Sci. Rep.">
        <title>Orb-weaving spider Araneus ventricosus genome elucidates the spidroin gene catalogue.</title>
        <authorList>
            <person name="Kono N."/>
            <person name="Nakamura H."/>
            <person name="Ohtoshi R."/>
            <person name="Moran D.A.P."/>
            <person name="Shinohara A."/>
            <person name="Yoshida Y."/>
            <person name="Fujiwara M."/>
            <person name="Mori M."/>
            <person name="Tomita M."/>
            <person name="Arakawa K."/>
        </authorList>
    </citation>
    <scope>NUCLEOTIDE SEQUENCE [LARGE SCALE GENOMIC DNA]</scope>
</reference>
<feature type="region of interest" description="Disordered" evidence="1">
    <location>
        <begin position="1"/>
        <end position="31"/>
    </location>
</feature>
<evidence type="ECO:0000313" key="3">
    <source>
        <dbReference type="Proteomes" id="UP000499080"/>
    </source>
</evidence>
<comment type="caution">
    <text evidence="2">The sequence shown here is derived from an EMBL/GenBank/DDBJ whole genome shotgun (WGS) entry which is preliminary data.</text>
</comment>
<sequence>MTGKTPQPAPHSPNLHDTPSRGHLTHDSRITDTRPTCMVDFGWNQLSKSAALQTQSVKLRKNIVNKNDKASIVDQTSKLEACVMIHVHCPCFTFFFNPHYYR</sequence>
<organism evidence="2 3">
    <name type="scientific">Araneus ventricosus</name>
    <name type="common">Orbweaver spider</name>
    <name type="synonym">Epeira ventricosa</name>
    <dbReference type="NCBI Taxonomy" id="182803"/>
    <lineage>
        <taxon>Eukaryota</taxon>
        <taxon>Metazoa</taxon>
        <taxon>Ecdysozoa</taxon>
        <taxon>Arthropoda</taxon>
        <taxon>Chelicerata</taxon>
        <taxon>Arachnida</taxon>
        <taxon>Araneae</taxon>
        <taxon>Araneomorphae</taxon>
        <taxon>Entelegynae</taxon>
        <taxon>Araneoidea</taxon>
        <taxon>Araneidae</taxon>
        <taxon>Araneus</taxon>
    </lineage>
</organism>
<accession>A0A4Y2ALD9</accession>
<dbReference type="Proteomes" id="UP000499080">
    <property type="component" value="Unassembled WGS sequence"/>
</dbReference>
<name>A0A4Y2ALD9_ARAVE</name>
<proteinExistence type="predicted"/>
<dbReference type="AlphaFoldDB" id="A0A4Y2ALD9"/>
<protein>
    <submittedName>
        <fullName evidence="2">Uncharacterized protein</fullName>
    </submittedName>
</protein>
<evidence type="ECO:0000256" key="1">
    <source>
        <dbReference type="SAM" id="MobiDB-lite"/>
    </source>
</evidence>
<dbReference type="EMBL" id="BGPR01000022">
    <property type="protein sequence ID" value="GBL80721.1"/>
    <property type="molecule type" value="Genomic_DNA"/>
</dbReference>